<name>A0A8J3J0Y0_9CHLR</name>
<evidence type="ECO:0000256" key="6">
    <source>
        <dbReference type="ARBA" id="ARBA00022692"/>
    </source>
</evidence>
<evidence type="ECO:0000256" key="4">
    <source>
        <dbReference type="ARBA" id="ARBA00022475"/>
    </source>
</evidence>
<feature type="transmembrane region" description="Helical" evidence="12">
    <location>
        <begin position="199"/>
        <end position="217"/>
    </location>
</feature>
<comment type="subcellular location">
    <subcellularLocation>
        <location evidence="1">Cell membrane</location>
        <topology evidence="1">Multi-pass membrane protein</topology>
    </subcellularLocation>
</comment>
<organism evidence="13 14">
    <name type="scientific">Reticulibacter mediterranei</name>
    <dbReference type="NCBI Taxonomy" id="2778369"/>
    <lineage>
        <taxon>Bacteria</taxon>
        <taxon>Bacillati</taxon>
        <taxon>Chloroflexota</taxon>
        <taxon>Ktedonobacteria</taxon>
        <taxon>Ktedonobacterales</taxon>
        <taxon>Reticulibacteraceae</taxon>
        <taxon>Reticulibacter</taxon>
    </lineage>
</organism>
<dbReference type="PANTHER" id="PTHR43141">
    <property type="entry name" value="CYTOCHROME BD2 SUBUNIT II"/>
    <property type="match status" value="1"/>
</dbReference>
<keyword evidence="8" id="KW-0249">Electron transport</keyword>
<dbReference type="GO" id="GO:0005886">
    <property type="term" value="C:plasma membrane"/>
    <property type="evidence" value="ECO:0007669"/>
    <property type="project" value="UniProtKB-SubCell"/>
</dbReference>
<proteinExistence type="inferred from homology"/>
<keyword evidence="10" id="KW-0408">Iron</keyword>
<comment type="similarity">
    <text evidence="2">Belongs to the cytochrome ubiquinol oxidase subunit 2 family.</text>
</comment>
<dbReference type="Proteomes" id="UP000597444">
    <property type="component" value="Unassembled WGS sequence"/>
</dbReference>
<feature type="transmembrane region" description="Helical" evidence="12">
    <location>
        <begin position="82"/>
        <end position="102"/>
    </location>
</feature>
<evidence type="ECO:0000256" key="8">
    <source>
        <dbReference type="ARBA" id="ARBA00022982"/>
    </source>
</evidence>
<evidence type="ECO:0000256" key="7">
    <source>
        <dbReference type="ARBA" id="ARBA00022723"/>
    </source>
</evidence>
<keyword evidence="3" id="KW-0813">Transport</keyword>
<feature type="transmembrane region" description="Helical" evidence="12">
    <location>
        <begin position="229"/>
        <end position="246"/>
    </location>
</feature>
<keyword evidence="4" id="KW-1003">Cell membrane</keyword>
<evidence type="ECO:0000256" key="11">
    <source>
        <dbReference type="ARBA" id="ARBA00023136"/>
    </source>
</evidence>
<keyword evidence="11 12" id="KW-0472">Membrane</keyword>
<evidence type="ECO:0000256" key="9">
    <source>
        <dbReference type="ARBA" id="ARBA00022989"/>
    </source>
</evidence>
<dbReference type="PIRSF" id="PIRSF000267">
    <property type="entry name" value="Cyt_oxidse_sub2"/>
    <property type="match status" value="1"/>
</dbReference>
<evidence type="ECO:0000313" key="14">
    <source>
        <dbReference type="Proteomes" id="UP000597444"/>
    </source>
</evidence>
<dbReference type="Pfam" id="PF02322">
    <property type="entry name" value="Cyt_bd_oxida_II"/>
    <property type="match status" value="1"/>
</dbReference>
<keyword evidence="14" id="KW-1185">Reference proteome</keyword>
<dbReference type="AlphaFoldDB" id="A0A8J3J0Y0"/>
<keyword evidence="7" id="KW-0479">Metal-binding</keyword>
<evidence type="ECO:0000256" key="3">
    <source>
        <dbReference type="ARBA" id="ARBA00022448"/>
    </source>
</evidence>
<keyword evidence="5" id="KW-0349">Heme</keyword>
<evidence type="ECO:0000256" key="10">
    <source>
        <dbReference type="ARBA" id="ARBA00023004"/>
    </source>
</evidence>
<dbReference type="NCBIfam" id="TIGR00203">
    <property type="entry name" value="cydB"/>
    <property type="match status" value="1"/>
</dbReference>
<dbReference type="EMBL" id="BNJK01000002">
    <property type="protein sequence ID" value="GHP00333.1"/>
    <property type="molecule type" value="Genomic_DNA"/>
</dbReference>
<evidence type="ECO:0000313" key="13">
    <source>
        <dbReference type="EMBL" id="GHP00333.1"/>
    </source>
</evidence>
<protein>
    <submittedName>
        <fullName evidence="13">Cytochrome c oxidase assembly protein</fullName>
    </submittedName>
</protein>
<keyword evidence="9 12" id="KW-1133">Transmembrane helix</keyword>
<dbReference type="GO" id="GO:0016682">
    <property type="term" value="F:oxidoreductase activity, acting on diphenols and related substances as donors, oxygen as acceptor"/>
    <property type="evidence" value="ECO:0007669"/>
    <property type="project" value="TreeGrafter"/>
</dbReference>
<gene>
    <name evidence="13" type="primary">cydB_1</name>
    <name evidence="13" type="ORF">KSF_103800</name>
</gene>
<dbReference type="GO" id="GO:0009055">
    <property type="term" value="F:electron transfer activity"/>
    <property type="evidence" value="ECO:0007669"/>
    <property type="project" value="TreeGrafter"/>
</dbReference>
<reference evidence="13" key="1">
    <citation type="submission" date="2020-10" db="EMBL/GenBank/DDBJ databases">
        <title>Taxonomic study of unclassified bacteria belonging to the class Ktedonobacteria.</title>
        <authorList>
            <person name="Yabe S."/>
            <person name="Wang C.M."/>
            <person name="Zheng Y."/>
            <person name="Sakai Y."/>
            <person name="Cavaletti L."/>
            <person name="Monciardini P."/>
            <person name="Donadio S."/>
        </authorList>
    </citation>
    <scope>NUCLEOTIDE SEQUENCE</scope>
    <source>
        <strain evidence="13">ID150040</strain>
    </source>
</reference>
<feature type="transmembrane region" description="Helical" evidence="12">
    <location>
        <begin position="158"/>
        <end position="178"/>
    </location>
</feature>
<keyword evidence="6 12" id="KW-0812">Transmembrane</keyword>
<dbReference type="GO" id="GO:0019646">
    <property type="term" value="P:aerobic electron transport chain"/>
    <property type="evidence" value="ECO:0007669"/>
    <property type="project" value="TreeGrafter"/>
</dbReference>
<comment type="caution">
    <text evidence="13">The sequence shown here is derived from an EMBL/GenBank/DDBJ whole genome shotgun (WGS) entry which is preliminary data.</text>
</comment>
<evidence type="ECO:0000256" key="2">
    <source>
        <dbReference type="ARBA" id="ARBA00007543"/>
    </source>
</evidence>
<feature type="transmembrane region" description="Helical" evidence="12">
    <location>
        <begin position="6"/>
        <end position="36"/>
    </location>
</feature>
<evidence type="ECO:0000256" key="1">
    <source>
        <dbReference type="ARBA" id="ARBA00004651"/>
    </source>
</evidence>
<dbReference type="RefSeq" id="WP_220210863.1">
    <property type="nucleotide sequence ID" value="NZ_BNJK01000002.1"/>
</dbReference>
<accession>A0A8J3J0Y0</accession>
<dbReference type="GO" id="GO:0070069">
    <property type="term" value="C:cytochrome complex"/>
    <property type="evidence" value="ECO:0007669"/>
    <property type="project" value="TreeGrafter"/>
</dbReference>
<dbReference type="PANTHER" id="PTHR43141:SF5">
    <property type="entry name" value="CYTOCHROME BD-I UBIQUINOL OXIDASE SUBUNIT 2"/>
    <property type="match status" value="1"/>
</dbReference>
<dbReference type="GO" id="GO:0046872">
    <property type="term" value="F:metal ion binding"/>
    <property type="evidence" value="ECO:0007669"/>
    <property type="project" value="UniProtKB-KW"/>
</dbReference>
<feature type="transmembrane region" description="Helical" evidence="12">
    <location>
        <begin position="298"/>
        <end position="320"/>
    </location>
</feature>
<feature type="transmembrane region" description="Helical" evidence="12">
    <location>
        <begin position="253"/>
        <end position="278"/>
    </location>
</feature>
<evidence type="ECO:0000256" key="12">
    <source>
        <dbReference type="SAM" id="Phobius"/>
    </source>
</evidence>
<sequence length="340" mass="37898">MNLNILWFILIVVLFIGFFFLEGFDYGVGMLLPFLGKDEEERSAIVNTIGPFWDGNEVWLLTAGGAMFAAFPNWYATMFSGFYLALLLMLVALIVRGVAFEFRHRDVRPEWRSFWDWMIFVGSAIPGLLWGVALANLIEGVPIDAHMNYVGGFFNLLNPFALLGGLAFVAMFLLHGAIFLALKTEDKLLQRAENIARQIWFPTVILIGLFIGSGYFVTSVFERLGVDPGIAPLGAGMALLLGGWLIQNRHFGWAFVMTGFTIVLSAATIAIGLFPNVMISSLNPAWNLTIYNASSSPYTLTVMSIIAITLVPFVLAYQAWNYWVFRKRLSSHQTVAVAHE</sequence>
<dbReference type="InterPro" id="IPR003317">
    <property type="entry name" value="Cyt-d_oxidase_su2"/>
</dbReference>
<feature type="transmembrane region" description="Helical" evidence="12">
    <location>
        <begin position="114"/>
        <end position="138"/>
    </location>
</feature>
<evidence type="ECO:0000256" key="5">
    <source>
        <dbReference type="ARBA" id="ARBA00022617"/>
    </source>
</evidence>